<organism evidence="3 4">
    <name type="scientific">Paracidovorax anthurii</name>
    <dbReference type="NCBI Taxonomy" id="78229"/>
    <lineage>
        <taxon>Bacteria</taxon>
        <taxon>Pseudomonadati</taxon>
        <taxon>Pseudomonadota</taxon>
        <taxon>Betaproteobacteria</taxon>
        <taxon>Burkholderiales</taxon>
        <taxon>Comamonadaceae</taxon>
        <taxon>Paracidovorax</taxon>
    </lineage>
</organism>
<dbReference type="Pfam" id="PF01497">
    <property type="entry name" value="Peripla_BP_2"/>
    <property type="match status" value="1"/>
</dbReference>
<dbReference type="SUPFAM" id="SSF53807">
    <property type="entry name" value="Helical backbone' metal receptor"/>
    <property type="match status" value="1"/>
</dbReference>
<protein>
    <submittedName>
        <fullName evidence="3">Iron complex transport system substrate-binding protein</fullName>
    </submittedName>
</protein>
<dbReference type="PANTHER" id="PTHR30535:SF7">
    <property type="entry name" value="IRON(III) DICITRATE-BINDING PROTEIN"/>
    <property type="match status" value="1"/>
</dbReference>
<comment type="caution">
    <text evidence="3">The sequence shown here is derived from an EMBL/GenBank/DDBJ whole genome shotgun (WGS) entry which is preliminary data.</text>
</comment>
<reference evidence="3 4" key="1">
    <citation type="submission" date="2018-06" db="EMBL/GenBank/DDBJ databases">
        <title>Genomic Encyclopedia of Archaeal and Bacterial Type Strains, Phase II (KMG-II): from individual species to whole genera.</title>
        <authorList>
            <person name="Goeker M."/>
        </authorList>
    </citation>
    <scope>NUCLEOTIDE SEQUENCE [LARGE SCALE GENOMIC DNA]</scope>
    <source>
        <strain evidence="3 4">CFPB 3232</strain>
    </source>
</reference>
<sequence>MTFRWRWMAAFVWAAVLAAATEAVASESAGGFPVTVPNCGETLRVEQPPRRLVVHDLNMVEMALALGLRPNLVGVTGITGWYKTSGKALLESLGGVPELASKYPTLENLVAVQPDLFFAGWYYGMLPGGEVTPATLARHGIQTLVLTESCVHNQADKPHATMDLLYGDMQRLGTVFGRRAEADRLVAGWRERVRAAAVPALPRRPRVFVYDSGEDKPFTAGRSAMPTALIDAAGGRNVLDDLPMGWGTVGWETVAERNPQFVILLYYQSGQGPDHLEKVLRAHPVMRLTDAVRQGRFIVLRYAELTPGPANIEAIEKIARVLRAPR</sequence>
<dbReference type="RefSeq" id="WP_111876022.1">
    <property type="nucleotide sequence ID" value="NZ_CBCSGC010000142.1"/>
</dbReference>
<dbReference type="PANTHER" id="PTHR30535">
    <property type="entry name" value="VITAMIN B12-BINDING PROTEIN"/>
    <property type="match status" value="1"/>
</dbReference>
<evidence type="ECO:0000313" key="3">
    <source>
        <dbReference type="EMBL" id="RAR85383.1"/>
    </source>
</evidence>
<keyword evidence="1" id="KW-0732">Signal</keyword>
<dbReference type="EMBL" id="QLTA01000005">
    <property type="protein sequence ID" value="RAR85383.1"/>
    <property type="molecule type" value="Genomic_DNA"/>
</dbReference>
<dbReference type="PROSITE" id="PS50983">
    <property type="entry name" value="FE_B12_PBP"/>
    <property type="match status" value="1"/>
</dbReference>
<proteinExistence type="predicted"/>
<name>A0A328ZJH2_9BURK</name>
<gene>
    <name evidence="3" type="ORF">AX018_100511</name>
</gene>
<evidence type="ECO:0000259" key="2">
    <source>
        <dbReference type="PROSITE" id="PS50983"/>
    </source>
</evidence>
<feature type="signal peptide" evidence="1">
    <location>
        <begin position="1"/>
        <end position="25"/>
    </location>
</feature>
<feature type="domain" description="Fe/B12 periplasmic-binding" evidence="2">
    <location>
        <begin position="51"/>
        <end position="326"/>
    </location>
</feature>
<dbReference type="InterPro" id="IPR002491">
    <property type="entry name" value="ABC_transptr_periplasmic_BD"/>
</dbReference>
<dbReference type="CDD" id="cd01148">
    <property type="entry name" value="TroA_a"/>
    <property type="match status" value="1"/>
</dbReference>
<keyword evidence="4" id="KW-1185">Reference proteome</keyword>
<dbReference type="Gene3D" id="3.40.50.1980">
    <property type="entry name" value="Nitrogenase molybdenum iron protein domain"/>
    <property type="match status" value="2"/>
</dbReference>
<accession>A0A328ZJH2</accession>
<evidence type="ECO:0000256" key="1">
    <source>
        <dbReference type="SAM" id="SignalP"/>
    </source>
</evidence>
<dbReference type="OrthoDB" id="9797850at2"/>
<dbReference type="AlphaFoldDB" id="A0A328ZJH2"/>
<dbReference type="Proteomes" id="UP000248856">
    <property type="component" value="Unassembled WGS sequence"/>
</dbReference>
<dbReference type="InterPro" id="IPR050902">
    <property type="entry name" value="ABC_Transporter_SBP"/>
</dbReference>
<evidence type="ECO:0000313" key="4">
    <source>
        <dbReference type="Proteomes" id="UP000248856"/>
    </source>
</evidence>
<feature type="chain" id="PRO_5016337620" evidence="1">
    <location>
        <begin position="26"/>
        <end position="326"/>
    </location>
</feature>